<evidence type="ECO:0000256" key="1">
    <source>
        <dbReference type="ARBA" id="ARBA00004141"/>
    </source>
</evidence>
<keyword evidence="3" id="KW-0201">Cytochrome c-type biogenesis</keyword>
<dbReference type="PANTHER" id="PTHR31566">
    <property type="entry name" value="CYTOCHROME C BIOGENESIS PROTEIN CCS1, CHLOROPLASTIC"/>
    <property type="match status" value="1"/>
</dbReference>
<keyword evidence="9" id="KW-1185">Reference proteome</keyword>
<keyword evidence="2 6" id="KW-0812">Transmembrane</keyword>
<evidence type="ECO:0000256" key="2">
    <source>
        <dbReference type="ARBA" id="ARBA00022692"/>
    </source>
</evidence>
<dbReference type="Pfam" id="PF05140">
    <property type="entry name" value="ResB"/>
    <property type="match status" value="1"/>
</dbReference>
<proteinExistence type="predicted"/>
<evidence type="ECO:0000256" key="5">
    <source>
        <dbReference type="ARBA" id="ARBA00023136"/>
    </source>
</evidence>
<organism evidence="8 9">
    <name type="scientific">Saccharomonospora cyanea NA-134</name>
    <dbReference type="NCBI Taxonomy" id="882082"/>
    <lineage>
        <taxon>Bacteria</taxon>
        <taxon>Bacillati</taxon>
        <taxon>Actinomycetota</taxon>
        <taxon>Actinomycetes</taxon>
        <taxon>Pseudonocardiales</taxon>
        <taxon>Pseudonocardiaceae</taxon>
        <taxon>Saccharomonospora</taxon>
    </lineage>
</organism>
<dbReference type="STRING" id="882082.SaccyDRAFT_0373"/>
<gene>
    <name evidence="8" type="ORF">SaccyDRAFT_0373</name>
</gene>
<feature type="transmembrane region" description="Helical" evidence="6">
    <location>
        <begin position="191"/>
        <end position="212"/>
    </location>
</feature>
<keyword evidence="4 6" id="KW-1133">Transmembrane helix</keyword>
<evidence type="ECO:0000256" key="4">
    <source>
        <dbReference type="ARBA" id="ARBA00022989"/>
    </source>
</evidence>
<comment type="subcellular location">
    <subcellularLocation>
        <location evidence="1">Membrane</location>
        <topology evidence="1">Multi-pass membrane protein</topology>
    </subcellularLocation>
</comment>
<feature type="transmembrane region" description="Helical" evidence="6">
    <location>
        <begin position="96"/>
        <end position="115"/>
    </location>
</feature>
<dbReference type="HOGENOM" id="CLU_023092_0_0_11"/>
<dbReference type="InterPro" id="IPR007816">
    <property type="entry name" value="ResB-like_domain"/>
</dbReference>
<dbReference type="GO" id="GO:0016020">
    <property type="term" value="C:membrane"/>
    <property type="evidence" value="ECO:0007669"/>
    <property type="project" value="UniProtKB-SubCell"/>
</dbReference>
<name>H5XES8_9PSEU</name>
<evidence type="ECO:0000313" key="8">
    <source>
        <dbReference type="EMBL" id="EHR59307.1"/>
    </source>
</evidence>
<evidence type="ECO:0000313" key="9">
    <source>
        <dbReference type="Proteomes" id="UP000002791"/>
    </source>
</evidence>
<sequence length="546" mass="60951">MSEKTTTTEPTESPRPAYRQTPVRRALAFLRNTWRGLTSMRTALVLLFLLALAALPGALLPQWDLNAAKTEEYIAEYGWWGRLLDRLQFFDVYSSAWFSAIYLLLMVSLIGCLVPRTGEYLRAMRAGPPLTPRNLSRLPHHTRAEVEGDPDEVLAVVRRRLRGWRVAERTQDDGTRTVSAERGYLRETGNLVFHFGMLGLIATFALGAMYSYEGQVIVHADGHEFCNSGVFAYDSFDPGLRVDGTQLSPFCVRVNDFEADFTDAGQPISYEADIQYQSGADLESGTWRDYHLEVNEPLRTAGDRVYLLGHGYAPTFTVTWPDGESRTQTIQWRPTDVTTMLSQGATKFDPPGISDSVERRKNQLAVTGLFAPTAAFHGNILTSSFPDLTDPAVAVDVMRGELGVESGRSQSIFEIDQRMVDAGRLERVARENLRVGESITLDDGTTVSFDGVRRWVSLQVSHDPTQGWMLGFAIVMFAGLGASLFVKRRRFWVRVTPDGDGADSDLRRTVVELGGLARTDQAGYGEEFTAIARDILERTPQERKAR</sequence>
<dbReference type="GO" id="GO:0017004">
    <property type="term" value="P:cytochrome complex assembly"/>
    <property type="evidence" value="ECO:0007669"/>
    <property type="project" value="UniProtKB-KW"/>
</dbReference>
<evidence type="ECO:0000259" key="7">
    <source>
        <dbReference type="Pfam" id="PF05140"/>
    </source>
</evidence>
<dbReference type="AlphaFoldDB" id="H5XES8"/>
<dbReference type="RefSeq" id="WP_005453072.1">
    <property type="nucleotide sequence ID" value="NZ_CM001440.1"/>
</dbReference>
<evidence type="ECO:0000256" key="6">
    <source>
        <dbReference type="SAM" id="Phobius"/>
    </source>
</evidence>
<keyword evidence="5 6" id="KW-0472">Membrane</keyword>
<reference evidence="8 9" key="1">
    <citation type="submission" date="2011-11" db="EMBL/GenBank/DDBJ databases">
        <title>The Noncontiguous Finished sequence of Saccharomonospora cyanea NA-134.</title>
        <authorList>
            <consortium name="US DOE Joint Genome Institute"/>
            <person name="Lucas S."/>
            <person name="Han J."/>
            <person name="Lapidus A."/>
            <person name="Cheng J.-F."/>
            <person name="Goodwin L."/>
            <person name="Pitluck S."/>
            <person name="Peters L."/>
            <person name="Ovchinnikova G."/>
            <person name="Lu M."/>
            <person name="Detter J.C."/>
            <person name="Han C."/>
            <person name="Tapia R."/>
            <person name="Land M."/>
            <person name="Hauser L."/>
            <person name="Kyrpides N."/>
            <person name="Ivanova N."/>
            <person name="Pagani I."/>
            <person name="Brambilla E.-M."/>
            <person name="Klenk H.-P."/>
            <person name="Woyke T."/>
        </authorList>
    </citation>
    <scope>NUCLEOTIDE SEQUENCE [LARGE SCALE GENOMIC DNA]</scope>
    <source>
        <strain evidence="8 9">NA-134</strain>
    </source>
</reference>
<dbReference type="InterPro" id="IPR023494">
    <property type="entry name" value="Cyt_c_bgen_Ccs1/CcsB/ResB"/>
</dbReference>
<dbReference type="Proteomes" id="UP000002791">
    <property type="component" value="Chromosome"/>
</dbReference>
<feature type="transmembrane region" description="Helical" evidence="6">
    <location>
        <begin position="467"/>
        <end position="486"/>
    </location>
</feature>
<feature type="domain" description="ResB-like" evidence="7">
    <location>
        <begin position="40"/>
        <end position="528"/>
    </location>
</feature>
<dbReference type="EMBL" id="CM001440">
    <property type="protein sequence ID" value="EHR59307.1"/>
    <property type="molecule type" value="Genomic_DNA"/>
</dbReference>
<evidence type="ECO:0000256" key="3">
    <source>
        <dbReference type="ARBA" id="ARBA00022748"/>
    </source>
</evidence>
<feature type="transmembrane region" description="Helical" evidence="6">
    <location>
        <begin position="43"/>
        <end position="63"/>
    </location>
</feature>
<dbReference type="eggNOG" id="COG1333">
    <property type="taxonomic scope" value="Bacteria"/>
</dbReference>
<protein>
    <submittedName>
        <fullName evidence="8">ResB protein required for cytochrome c biosynthesis</fullName>
    </submittedName>
</protein>
<dbReference type="OrthoDB" id="3949537at2"/>
<dbReference type="PANTHER" id="PTHR31566:SF0">
    <property type="entry name" value="CYTOCHROME C BIOGENESIS PROTEIN CCS1, CHLOROPLASTIC"/>
    <property type="match status" value="1"/>
</dbReference>
<accession>H5XES8</accession>